<organism evidence="1 2">
    <name type="scientific">Suillus subaureus</name>
    <dbReference type="NCBI Taxonomy" id="48587"/>
    <lineage>
        <taxon>Eukaryota</taxon>
        <taxon>Fungi</taxon>
        <taxon>Dikarya</taxon>
        <taxon>Basidiomycota</taxon>
        <taxon>Agaricomycotina</taxon>
        <taxon>Agaricomycetes</taxon>
        <taxon>Agaricomycetidae</taxon>
        <taxon>Boletales</taxon>
        <taxon>Suillineae</taxon>
        <taxon>Suillaceae</taxon>
        <taxon>Suillus</taxon>
    </lineage>
</organism>
<keyword evidence="2" id="KW-1185">Reference proteome</keyword>
<dbReference type="InterPro" id="IPR012337">
    <property type="entry name" value="RNaseH-like_sf"/>
</dbReference>
<protein>
    <recommendedName>
        <fullName evidence="3">hAT-like transposase RNase-H fold domain-containing protein</fullName>
    </recommendedName>
</protein>
<gene>
    <name evidence="1" type="ORF">BJ212DRAFT_1476821</name>
</gene>
<reference evidence="1" key="1">
    <citation type="journal article" date="2020" name="New Phytol.">
        <title>Comparative genomics reveals dynamic genome evolution in host specialist ectomycorrhizal fungi.</title>
        <authorList>
            <person name="Lofgren L.A."/>
            <person name="Nguyen N.H."/>
            <person name="Vilgalys R."/>
            <person name="Ruytinx J."/>
            <person name="Liao H.L."/>
            <person name="Branco S."/>
            <person name="Kuo A."/>
            <person name="LaButti K."/>
            <person name="Lipzen A."/>
            <person name="Andreopoulos W."/>
            <person name="Pangilinan J."/>
            <person name="Riley R."/>
            <person name="Hundley H."/>
            <person name="Na H."/>
            <person name="Barry K."/>
            <person name="Grigoriev I.V."/>
            <person name="Stajich J.E."/>
            <person name="Kennedy P.G."/>
        </authorList>
    </citation>
    <scope>NUCLEOTIDE SEQUENCE</scope>
    <source>
        <strain evidence="1">MN1</strain>
    </source>
</reference>
<dbReference type="Proteomes" id="UP000807769">
    <property type="component" value="Unassembled WGS sequence"/>
</dbReference>
<dbReference type="OrthoDB" id="2690041at2759"/>
<dbReference type="AlphaFoldDB" id="A0A9P7EK34"/>
<dbReference type="RefSeq" id="XP_041198027.1">
    <property type="nucleotide sequence ID" value="XM_041339439.1"/>
</dbReference>
<proteinExistence type="predicted"/>
<evidence type="ECO:0008006" key="3">
    <source>
        <dbReference type="Google" id="ProtNLM"/>
    </source>
</evidence>
<name>A0A9P7EK34_9AGAM</name>
<dbReference type="SUPFAM" id="SSF53098">
    <property type="entry name" value="Ribonuclease H-like"/>
    <property type="match status" value="1"/>
</dbReference>
<comment type="caution">
    <text evidence="1">The sequence shown here is derived from an EMBL/GenBank/DDBJ whole genome shotgun (WGS) entry which is preliminary data.</text>
</comment>
<sequence>MVNHAESNKEHVNAKIDFLTLASTEWTHIGKFADLLLYADIAQQAFSSESTTTLHLAIPALETLHQAWSSCAEWPKYSHFTPALHATAQKLNEYYEKTTDSPAYVMSMLLDPTGKMLYFKKNWPKDLQDEVLACAEQVFEARYLELGQAASMSQPSLVKKGKASRFKKLICKVQSSDEDDNDETVVTHMDPSRPWYAVFKSYVDAVEMKPLLGMSIIKWWGIWPSMLQ</sequence>
<evidence type="ECO:0000313" key="2">
    <source>
        <dbReference type="Proteomes" id="UP000807769"/>
    </source>
</evidence>
<dbReference type="EMBL" id="JABBWG010000004">
    <property type="protein sequence ID" value="KAG1823967.1"/>
    <property type="molecule type" value="Genomic_DNA"/>
</dbReference>
<accession>A0A9P7EK34</accession>
<dbReference type="GeneID" id="64633455"/>
<evidence type="ECO:0000313" key="1">
    <source>
        <dbReference type="EMBL" id="KAG1823967.1"/>
    </source>
</evidence>